<protein>
    <submittedName>
        <fullName evidence="2">Uncharacterized protein</fullName>
    </submittedName>
</protein>
<evidence type="ECO:0000256" key="1">
    <source>
        <dbReference type="SAM" id="MobiDB-lite"/>
    </source>
</evidence>
<reference evidence="2 3" key="1">
    <citation type="submission" date="2018-08" db="EMBL/GenBank/DDBJ databases">
        <title>Recombination of ecologically and evolutionarily significant loci maintains genetic cohesion in the Pseudomonas syringae species complex.</title>
        <authorList>
            <person name="Dillon M."/>
            <person name="Thakur S."/>
            <person name="Almeida R.N.D."/>
            <person name="Weir B.S."/>
            <person name="Guttman D.S."/>
        </authorList>
    </citation>
    <scope>NUCLEOTIDE SEQUENCE [LARGE SCALE GENOMIC DNA]</scope>
    <source>
        <strain evidence="2 3">ICMP 13052</strain>
    </source>
</reference>
<organism evidence="2 3">
    <name type="scientific">Pseudomonas syringae pv. delphinii</name>
    <dbReference type="NCBI Taxonomy" id="192088"/>
    <lineage>
        <taxon>Bacteria</taxon>
        <taxon>Pseudomonadati</taxon>
        <taxon>Pseudomonadota</taxon>
        <taxon>Gammaproteobacteria</taxon>
        <taxon>Pseudomonadales</taxon>
        <taxon>Pseudomonadaceae</taxon>
        <taxon>Pseudomonas</taxon>
    </lineage>
</organism>
<dbReference type="InterPro" id="IPR010927">
    <property type="entry name" value="T4SS_TraH"/>
</dbReference>
<feature type="compositionally biased region" description="Polar residues" evidence="1">
    <location>
        <begin position="1"/>
        <end position="11"/>
    </location>
</feature>
<gene>
    <name evidence="2" type="ORF">ALQ08_200119</name>
</gene>
<evidence type="ECO:0000313" key="2">
    <source>
        <dbReference type="EMBL" id="RMQ20963.1"/>
    </source>
</evidence>
<dbReference type="EMBL" id="RBRA01000235">
    <property type="protein sequence ID" value="RMQ20963.1"/>
    <property type="molecule type" value="Genomic_DNA"/>
</dbReference>
<dbReference type="Pfam" id="PF06122">
    <property type="entry name" value="TraH"/>
    <property type="match status" value="1"/>
</dbReference>
<name>A0A3M4JW52_9PSED</name>
<sequence length="228" mass="24465">MTAPDSSSKNSDGSEKPKVGQIYSPTLTLMNFKNGSSSNSTPLKLLHCDNGYDRNKCTSINPNKTLSFDGTLGYTNKMLFGYAQGATSGTASTSIVGKLTNCTSNSCDFTAAQKQFINSVKTPALALIRKVQQFPGAIQGVAEQMAPIIANELALKYGEAALYAANQTFNGVKGIKPDFVDQNINKLVQELAAIRAEDANFQPRVVATEQWIKMILTSNPAIFVKPGL</sequence>
<proteinExistence type="predicted"/>
<dbReference type="Proteomes" id="UP000269044">
    <property type="component" value="Unassembled WGS sequence"/>
</dbReference>
<dbReference type="AlphaFoldDB" id="A0A3M4JW52"/>
<feature type="region of interest" description="Disordered" evidence="1">
    <location>
        <begin position="1"/>
        <end position="20"/>
    </location>
</feature>
<comment type="caution">
    <text evidence="2">The sequence shown here is derived from an EMBL/GenBank/DDBJ whole genome shotgun (WGS) entry which is preliminary data.</text>
</comment>
<accession>A0A3M4JW52</accession>
<evidence type="ECO:0000313" key="3">
    <source>
        <dbReference type="Proteomes" id="UP000269044"/>
    </source>
</evidence>